<sequence length="174" mass="19776">MASTSGFLTRLISPESITIQVKKELVKNASHNIINLERRIIFEVDENIINNTYSNNNKKLFVMTVFSNIAKPSDLTPCDCKKLHNTVFQPIEVKFNESYTTELPSKLSTHTHANNLQDITQIQVDQTTVTSDHQTDALDIETIVVNKYSMSISQSNFSPINKKDKAHEMALHFH</sequence>
<dbReference type="Proteomes" id="UP000615446">
    <property type="component" value="Unassembled WGS sequence"/>
</dbReference>
<dbReference type="AlphaFoldDB" id="A0A8H3QSQ7"/>
<accession>A0A8H3QSQ7</accession>
<protein>
    <submittedName>
        <fullName evidence="1">Uncharacterized protein</fullName>
    </submittedName>
</protein>
<proteinExistence type="predicted"/>
<reference evidence="1" key="1">
    <citation type="submission" date="2019-10" db="EMBL/GenBank/DDBJ databases">
        <title>Conservation and host-specific expression of non-tandemly repeated heterogenous ribosome RNA gene in arbuscular mycorrhizal fungi.</title>
        <authorList>
            <person name="Maeda T."/>
            <person name="Kobayashi Y."/>
            <person name="Nakagawa T."/>
            <person name="Ezawa T."/>
            <person name="Yamaguchi K."/>
            <person name="Bino T."/>
            <person name="Nishimoto Y."/>
            <person name="Shigenobu S."/>
            <person name="Kawaguchi M."/>
        </authorList>
    </citation>
    <scope>NUCLEOTIDE SEQUENCE</scope>
    <source>
        <strain evidence="1">HR1</strain>
    </source>
</reference>
<comment type="caution">
    <text evidence="1">The sequence shown here is derived from an EMBL/GenBank/DDBJ whole genome shotgun (WGS) entry which is preliminary data.</text>
</comment>
<name>A0A8H3QSQ7_9GLOM</name>
<evidence type="ECO:0000313" key="1">
    <source>
        <dbReference type="EMBL" id="GES91430.1"/>
    </source>
</evidence>
<gene>
    <name evidence="1" type="ORF">RCL2_001824900</name>
</gene>
<organism evidence="1 2">
    <name type="scientific">Rhizophagus clarus</name>
    <dbReference type="NCBI Taxonomy" id="94130"/>
    <lineage>
        <taxon>Eukaryota</taxon>
        <taxon>Fungi</taxon>
        <taxon>Fungi incertae sedis</taxon>
        <taxon>Mucoromycota</taxon>
        <taxon>Glomeromycotina</taxon>
        <taxon>Glomeromycetes</taxon>
        <taxon>Glomerales</taxon>
        <taxon>Glomeraceae</taxon>
        <taxon>Rhizophagus</taxon>
    </lineage>
</organism>
<dbReference type="EMBL" id="BLAL01000203">
    <property type="protein sequence ID" value="GES91430.1"/>
    <property type="molecule type" value="Genomic_DNA"/>
</dbReference>
<evidence type="ECO:0000313" key="2">
    <source>
        <dbReference type="Proteomes" id="UP000615446"/>
    </source>
</evidence>